<gene>
    <name evidence="1" type="ORF">E1O70_18655</name>
</gene>
<evidence type="ECO:0000313" key="2">
    <source>
        <dbReference type="Proteomes" id="UP000298003"/>
    </source>
</evidence>
<organism evidence="1 2">
    <name type="scientific">Cellulosimicrobium funkei</name>
    <dbReference type="NCBI Taxonomy" id="264251"/>
    <lineage>
        <taxon>Bacteria</taxon>
        <taxon>Bacillati</taxon>
        <taxon>Actinomycetota</taxon>
        <taxon>Actinomycetes</taxon>
        <taxon>Micrococcales</taxon>
        <taxon>Promicromonosporaceae</taxon>
        <taxon>Cellulosimicrobium</taxon>
    </lineage>
</organism>
<dbReference type="InterPro" id="IPR023146">
    <property type="entry name" value="YfbU_alpha-helical_sf"/>
</dbReference>
<reference evidence="1 2" key="1">
    <citation type="submission" date="2019-03" db="EMBL/GenBank/DDBJ databases">
        <title>Cellulosimicrobium funkei JCM14302 Assembly.</title>
        <authorList>
            <person name="Dou T."/>
        </authorList>
    </citation>
    <scope>NUCLEOTIDE SEQUENCE [LARGE SCALE GENOMIC DNA]</scope>
    <source>
        <strain evidence="1 2">JCM 14302</strain>
    </source>
</reference>
<keyword evidence="2" id="KW-1185">Reference proteome</keyword>
<dbReference type="EMBL" id="SOZH01000012">
    <property type="protein sequence ID" value="TFF04458.1"/>
    <property type="molecule type" value="Genomic_DNA"/>
</dbReference>
<name>A0A4Y8QYZ2_9MICO</name>
<dbReference type="GeneID" id="95686507"/>
<accession>A0A4Y8QYZ2</accession>
<dbReference type="RefSeq" id="WP_061269317.1">
    <property type="nucleotide sequence ID" value="NZ_JBFBKD010000005.1"/>
</dbReference>
<sequence length="242" mass="27925">MPKTTLGVRLEEQDLHDITALANAQGISVSELARRTLVGLVNPETARPVDRAAPPQTMTTIERQSLALQHDALAELAELRDEDDESEWHRRRAKALRRGYTDEYADEFRDIEPEFTPRDSKVVMDILTMFDELRRSVERGGPELQEQFAGKVAFPGFDFNDVREGRYARYARHLIEDDRWTDLAVYFGPEHERGNSHMPMLSTYLDMLAVFLPLWADKLERGRRDRDAYLFTADEIESVLEA</sequence>
<evidence type="ECO:0008006" key="3">
    <source>
        <dbReference type="Google" id="ProtNLM"/>
    </source>
</evidence>
<dbReference type="Proteomes" id="UP000298003">
    <property type="component" value="Unassembled WGS sequence"/>
</dbReference>
<dbReference type="Gene3D" id="1.10.3190.10">
    <property type="entry name" value="yfbu gene product, domain 2"/>
    <property type="match status" value="1"/>
</dbReference>
<dbReference type="AlphaFoldDB" id="A0A4Y8QYZ2"/>
<proteinExistence type="predicted"/>
<protein>
    <recommendedName>
        <fullName evidence="3">Ribbon-helix-helix protein CopG domain-containing protein</fullName>
    </recommendedName>
</protein>
<dbReference type="InterPro" id="IPR005587">
    <property type="entry name" value="UPF0304_YfbU"/>
</dbReference>
<dbReference type="SUPFAM" id="SSF116960">
    <property type="entry name" value="YfbU-like"/>
    <property type="match status" value="1"/>
</dbReference>
<dbReference type="Pfam" id="PF03887">
    <property type="entry name" value="YfbU"/>
    <property type="match status" value="1"/>
</dbReference>
<comment type="caution">
    <text evidence="1">The sequence shown here is derived from an EMBL/GenBank/DDBJ whole genome shotgun (WGS) entry which is preliminary data.</text>
</comment>
<evidence type="ECO:0000313" key="1">
    <source>
        <dbReference type="EMBL" id="TFF04458.1"/>
    </source>
</evidence>